<proteinExistence type="predicted"/>
<protein>
    <submittedName>
        <fullName evidence="2">(+)-neomenthol dehydrogenase</fullName>
    </submittedName>
</protein>
<dbReference type="SUPFAM" id="SSF53300">
    <property type="entry name" value="vWA-like"/>
    <property type="match status" value="1"/>
</dbReference>
<dbReference type="Gene3D" id="3.60.21.10">
    <property type="match status" value="1"/>
</dbReference>
<dbReference type="InterPro" id="IPR029052">
    <property type="entry name" value="Metallo-depent_PP-like"/>
</dbReference>
<sequence length="992" mass="110012">MAGHVHRLRASCAVSHAVRRWPRAVPSRASDQQRAIRLPRPQQDWSRCFGTRGPLLQFIPSRTLATAVGKASRWSSLPSSEREAWKVLGVDEIAWEHLKDGRLGTHRPRAVLRPFERLTSEEQAAVLHGLRQDAFAWNAFVEKLTSQELEVADQKVGRSGAVAEVSASKGSVVDSIIGAAWRLTKRYGPALGALLADAAPAPGRAGSARAGAGGVPVKGGGAAVAVGVVGQLLELLPWALDLREGPVKVDGLETVLYLDDSASMSGQNLSEAKAALRKMAHLLQERVEVITAFADHKQVIVPREEPRSRRSAENGARSLVVVEEPLRSDSKSEERKYFSPKFDSLNPEILCLQWKGKSAGTYMWHMILTDLRDKYIPGNGKLRVIVITDGLDVSSPHPYHGIQGMDPMMKELLKDGYDLWDGFGNVLDIEWHIVVVDIPRGPFMGPMIQRSDTAKYEALAEVTGGGFLHIDEPGVMDEFNARHFLSSLEKVMTGADASILENDDFKKQQGKSAEFLRRLHASNRHVDDQDQDLRRRQQQLEDYTRGSRDARGSSRSELPLSQVLHRAPDGSIILQENAHFVFGGDAVDHYPGDLQILDDLLDLKRRYGERVQFIVGNRDVNKLRLPFELSEAFIENWPLKEHPGVYWLPTKRPRDVLSEEILETNAPTEHLKWILKETLGAGNAFESRRAELKRKDGCLGTDEEVLQSFVKEASPGGRLFEYLTLAKLAVQIGDALFVHGGLPRADLTWTPGWLPPAGERRPVREWLKGLDRFKTEQLAQVLSATELPKAAHSMEGGYAHPQPAAGLMQYMMRDMPDGSRQPSIIYNGFLGDDYQPLKLDAAMLQWLRAGGIRRICSGHLPHGDSPLVLRFEEVTAITADLSYAKQVEWPGEMVKEQAVAEVVLEQEDTFLHGLLSTGARYEARLSDAAIGMVDPEGWRVKGRVHGQLLLSRNQGWDFEGRLTADADMERVLLADGADGSSEKDGCWTGEDA</sequence>
<name>A0ABP0MHN9_9DINO</name>
<reference evidence="2 3" key="1">
    <citation type="submission" date="2024-02" db="EMBL/GenBank/DDBJ databases">
        <authorList>
            <person name="Chen Y."/>
            <person name="Shah S."/>
            <person name="Dougan E. K."/>
            <person name="Thang M."/>
            <person name="Chan C."/>
        </authorList>
    </citation>
    <scope>NUCLEOTIDE SEQUENCE [LARGE SCALE GENOMIC DNA]</scope>
</reference>
<feature type="region of interest" description="Disordered" evidence="1">
    <location>
        <begin position="540"/>
        <end position="561"/>
    </location>
</feature>
<gene>
    <name evidence="2" type="ORF">SCF082_LOCUS27739</name>
</gene>
<organism evidence="2 3">
    <name type="scientific">Durusdinium trenchii</name>
    <dbReference type="NCBI Taxonomy" id="1381693"/>
    <lineage>
        <taxon>Eukaryota</taxon>
        <taxon>Sar</taxon>
        <taxon>Alveolata</taxon>
        <taxon>Dinophyceae</taxon>
        <taxon>Suessiales</taxon>
        <taxon>Symbiodiniaceae</taxon>
        <taxon>Durusdinium</taxon>
    </lineage>
</organism>
<evidence type="ECO:0000313" key="3">
    <source>
        <dbReference type="Proteomes" id="UP001642464"/>
    </source>
</evidence>
<keyword evidence="3" id="KW-1185">Reference proteome</keyword>
<dbReference type="SUPFAM" id="SSF56300">
    <property type="entry name" value="Metallo-dependent phosphatases"/>
    <property type="match status" value="1"/>
</dbReference>
<dbReference type="Proteomes" id="UP001642464">
    <property type="component" value="Unassembled WGS sequence"/>
</dbReference>
<dbReference type="PANTHER" id="PTHR42254">
    <property type="entry name" value="METALLOPHOS DOMAIN-CONTAINING PROTEIN"/>
    <property type="match status" value="1"/>
</dbReference>
<dbReference type="InterPro" id="IPR036465">
    <property type="entry name" value="vWFA_dom_sf"/>
</dbReference>
<feature type="compositionally biased region" description="Basic and acidic residues" evidence="1">
    <location>
        <begin position="540"/>
        <end position="554"/>
    </location>
</feature>
<evidence type="ECO:0000256" key="1">
    <source>
        <dbReference type="SAM" id="MobiDB-lite"/>
    </source>
</evidence>
<comment type="caution">
    <text evidence="2">The sequence shown here is derived from an EMBL/GenBank/DDBJ whole genome shotgun (WGS) entry which is preliminary data.</text>
</comment>
<accession>A0ABP0MHN9</accession>
<dbReference type="PANTHER" id="PTHR42254:SF1">
    <property type="entry name" value="CALCINEURIN-LIKE PHOSPHOESTERASE DOMAIN-CONTAINING PROTEIN"/>
    <property type="match status" value="1"/>
</dbReference>
<dbReference type="Gene3D" id="3.40.50.410">
    <property type="entry name" value="von Willebrand factor, type A domain"/>
    <property type="match status" value="1"/>
</dbReference>
<evidence type="ECO:0000313" key="2">
    <source>
        <dbReference type="EMBL" id="CAK9050222.1"/>
    </source>
</evidence>
<dbReference type="EMBL" id="CAXAMM010021613">
    <property type="protein sequence ID" value="CAK9050222.1"/>
    <property type="molecule type" value="Genomic_DNA"/>
</dbReference>